<dbReference type="Gene3D" id="3.40.50.300">
    <property type="entry name" value="P-loop containing nucleotide triphosphate hydrolases"/>
    <property type="match status" value="1"/>
</dbReference>
<accession>A0A0D3CXP0</accession>
<reference evidence="2" key="2">
    <citation type="submission" date="2015-03" db="UniProtKB">
        <authorList>
            <consortium name="EnsemblPlants"/>
        </authorList>
    </citation>
    <scope>IDENTIFICATION</scope>
</reference>
<dbReference type="OMA" id="DIDTIWF"/>
<name>A0A0D3CXP0_BRAOL</name>
<proteinExistence type="predicted"/>
<sequence>MLQLQEHLLSKTFSHKELKADHLGVAQERLKNKKVLIVLDDVDRLVQLNAMADKPQWFGRGSRIIITTQDQKLLTAHGINHIYDVDYPIDEEALQIFCTYAFGQNVPKDGFEELALEV</sequence>
<dbReference type="STRING" id="109376.A0A0D3CXP0"/>
<organism evidence="2 3">
    <name type="scientific">Brassica oleracea var. oleracea</name>
    <dbReference type="NCBI Taxonomy" id="109376"/>
    <lineage>
        <taxon>Eukaryota</taxon>
        <taxon>Viridiplantae</taxon>
        <taxon>Streptophyta</taxon>
        <taxon>Embryophyta</taxon>
        <taxon>Tracheophyta</taxon>
        <taxon>Spermatophyta</taxon>
        <taxon>Magnoliopsida</taxon>
        <taxon>eudicotyledons</taxon>
        <taxon>Gunneridae</taxon>
        <taxon>Pentapetalae</taxon>
        <taxon>rosids</taxon>
        <taxon>malvids</taxon>
        <taxon>Brassicales</taxon>
        <taxon>Brassicaceae</taxon>
        <taxon>Brassiceae</taxon>
        <taxon>Brassica</taxon>
    </lineage>
</organism>
<dbReference type="PANTHER" id="PTHR11017">
    <property type="entry name" value="LEUCINE-RICH REPEAT-CONTAINING PROTEIN"/>
    <property type="match status" value="1"/>
</dbReference>
<dbReference type="InterPro" id="IPR002182">
    <property type="entry name" value="NB-ARC"/>
</dbReference>
<dbReference type="Gramene" id="Bo6g095480.1">
    <property type="protein sequence ID" value="Bo6g095480.1"/>
    <property type="gene ID" value="Bo6g095480"/>
</dbReference>
<dbReference type="SUPFAM" id="SSF52540">
    <property type="entry name" value="P-loop containing nucleoside triphosphate hydrolases"/>
    <property type="match status" value="1"/>
</dbReference>
<evidence type="ECO:0000259" key="1">
    <source>
        <dbReference type="Pfam" id="PF00931"/>
    </source>
</evidence>
<dbReference type="InterPro" id="IPR027417">
    <property type="entry name" value="P-loop_NTPase"/>
</dbReference>
<dbReference type="PANTHER" id="PTHR11017:SF411">
    <property type="entry name" value="ADP-RIBOSYL CYCLASE_CYCLIC ADP-RIBOSE HYDROLASE-RELATED"/>
    <property type="match status" value="1"/>
</dbReference>
<dbReference type="Pfam" id="PF00931">
    <property type="entry name" value="NB-ARC"/>
    <property type="match status" value="1"/>
</dbReference>
<dbReference type="HOGENOM" id="CLU_119835_0_0_1"/>
<feature type="domain" description="NB-ARC" evidence="1">
    <location>
        <begin position="24"/>
        <end position="105"/>
    </location>
</feature>
<dbReference type="Proteomes" id="UP000032141">
    <property type="component" value="Chromosome C6"/>
</dbReference>
<reference evidence="2 3" key="1">
    <citation type="journal article" date="2014" name="Genome Biol.">
        <title>Transcriptome and methylome profiling reveals relics of genome dominance in the mesopolyploid Brassica oleracea.</title>
        <authorList>
            <person name="Parkin I.A."/>
            <person name="Koh C."/>
            <person name="Tang H."/>
            <person name="Robinson S.J."/>
            <person name="Kagale S."/>
            <person name="Clarke W.E."/>
            <person name="Town C.D."/>
            <person name="Nixon J."/>
            <person name="Krishnakumar V."/>
            <person name="Bidwell S.L."/>
            <person name="Denoeud F."/>
            <person name="Belcram H."/>
            <person name="Links M.G."/>
            <person name="Just J."/>
            <person name="Clarke C."/>
            <person name="Bender T."/>
            <person name="Huebert T."/>
            <person name="Mason A.S."/>
            <person name="Pires J.C."/>
            <person name="Barker G."/>
            <person name="Moore J."/>
            <person name="Walley P.G."/>
            <person name="Manoli S."/>
            <person name="Batley J."/>
            <person name="Edwards D."/>
            <person name="Nelson M.N."/>
            <person name="Wang X."/>
            <person name="Paterson A.H."/>
            <person name="King G."/>
            <person name="Bancroft I."/>
            <person name="Chalhoub B."/>
            <person name="Sharpe A.G."/>
        </authorList>
    </citation>
    <scope>NUCLEOTIDE SEQUENCE</scope>
    <source>
        <strain evidence="2 3">cv. TO1000</strain>
    </source>
</reference>
<evidence type="ECO:0000313" key="3">
    <source>
        <dbReference type="Proteomes" id="UP000032141"/>
    </source>
</evidence>
<dbReference type="AlphaFoldDB" id="A0A0D3CXP0"/>
<protein>
    <recommendedName>
        <fullName evidence="1">NB-ARC domain-containing protein</fullName>
    </recommendedName>
</protein>
<keyword evidence="3" id="KW-1185">Reference proteome</keyword>
<evidence type="ECO:0000313" key="2">
    <source>
        <dbReference type="EnsemblPlants" id="Bo6g095480.1"/>
    </source>
</evidence>
<dbReference type="GO" id="GO:0006952">
    <property type="term" value="P:defense response"/>
    <property type="evidence" value="ECO:0007669"/>
    <property type="project" value="InterPro"/>
</dbReference>
<dbReference type="EnsemblPlants" id="Bo6g095480.1">
    <property type="protein sequence ID" value="Bo6g095480.1"/>
    <property type="gene ID" value="Bo6g095480"/>
</dbReference>
<dbReference type="InterPro" id="IPR044974">
    <property type="entry name" value="Disease_R_plants"/>
</dbReference>
<dbReference type="GO" id="GO:0043531">
    <property type="term" value="F:ADP binding"/>
    <property type="evidence" value="ECO:0007669"/>
    <property type="project" value="InterPro"/>
</dbReference>